<organism evidence="1 2">
    <name type="scientific">Flagellimonas lutimaris</name>
    <dbReference type="NCBI Taxonomy" id="475082"/>
    <lineage>
        <taxon>Bacteria</taxon>
        <taxon>Pseudomonadati</taxon>
        <taxon>Bacteroidota</taxon>
        <taxon>Flavobacteriia</taxon>
        <taxon>Flavobacteriales</taxon>
        <taxon>Flavobacteriaceae</taxon>
        <taxon>Flagellimonas</taxon>
    </lineage>
</organism>
<dbReference type="RefSeq" id="WP_119608998.1">
    <property type="nucleotide sequence ID" value="NZ_QXFH01000077.1"/>
</dbReference>
<dbReference type="SUPFAM" id="SSF52540">
    <property type="entry name" value="P-loop containing nucleoside triphosphate hydrolases"/>
    <property type="match status" value="1"/>
</dbReference>
<dbReference type="AlphaFoldDB" id="A0A3A1N2M4"/>
<evidence type="ECO:0000313" key="1">
    <source>
        <dbReference type="EMBL" id="RIV30394.1"/>
    </source>
</evidence>
<sequence>MKLHKIKPSNFKKTIICRNVSSTLVNKSIKRTHLPKAGDVAIFRIKEVGKHTRVQTVNGNNRYILPGDLIMATFGNRYATEQLEGYLPTEYCTNYQILGQGGVIGTMASIHSKFELVGPTTVSLVGYVVDETGQVINTKYLNHEAPLELISPSKTQAPKVILSLGTGMDSGKTTSAAFLTRGLKLAKKKVAYIKLTGTAYTKDRAMVRDYGAKMSLDFSDFGFPSTYMCSTRELLILYKYLFDKAKSIAPDVIVVEIADGLLQRETSALLNDSVFAQNVFGVLFSATDSMSAISGANMLKELNYNVIGVTGLFTTSPLMVDEVRNASDYKVLLGDELMSKEIIDTLEQSKKTEVFENKMAANNGIC</sequence>
<protein>
    <recommendedName>
        <fullName evidence="3">DUF1611 domain-containing protein</fullName>
    </recommendedName>
</protein>
<evidence type="ECO:0000313" key="2">
    <source>
        <dbReference type="Proteomes" id="UP000266067"/>
    </source>
</evidence>
<evidence type="ECO:0008006" key="3">
    <source>
        <dbReference type="Google" id="ProtNLM"/>
    </source>
</evidence>
<dbReference type="InterPro" id="IPR027417">
    <property type="entry name" value="P-loop_NTPase"/>
</dbReference>
<comment type="caution">
    <text evidence="1">The sequence shown here is derived from an EMBL/GenBank/DDBJ whole genome shotgun (WGS) entry which is preliminary data.</text>
</comment>
<keyword evidence="2" id="KW-1185">Reference proteome</keyword>
<dbReference type="Gene3D" id="3.40.50.300">
    <property type="entry name" value="P-loop containing nucleotide triphosphate hydrolases"/>
    <property type="match status" value="1"/>
</dbReference>
<dbReference type="OrthoDB" id="145933at2"/>
<dbReference type="EMBL" id="QXFH01000077">
    <property type="protein sequence ID" value="RIV30394.1"/>
    <property type="molecule type" value="Genomic_DNA"/>
</dbReference>
<accession>A0A3A1N2M4</accession>
<name>A0A3A1N2M4_9FLAO</name>
<dbReference type="Proteomes" id="UP000266067">
    <property type="component" value="Unassembled WGS sequence"/>
</dbReference>
<proteinExistence type="predicted"/>
<gene>
    <name evidence="1" type="ORF">D2V08_14940</name>
</gene>
<reference evidence="1 2" key="1">
    <citation type="submission" date="2018-08" db="EMBL/GenBank/DDBJ databases">
        <title>Proposal of Muricauda 72 sp.nov. and Muricauda NH166 sp.nov., isolated from seawater.</title>
        <authorList>
            <person name="Cheng H."/>
            <person name="Wu Y.-H."/>
            <person name="Guo L.-L."/>
            <person name="Xu X.-W."/>
        </authorList>
    </citation>
    <scope>NUCLEOTIDE SEQUENCE [LARGE SCALE GENOMIC DNA]</scope>
    <source>
        <strain evidence="1 2">KCTC 22173</strain>
    </source>
</reference>